<dbReference type="CDD" id="cd09839">
    <property type="entry name" value="M1_like_TAF2"/>
    <property type="match status" value="1"/>
</dbReference>
<keyword evidence="4" id="KW-0805">Transcription regulation</keyword>
<comment type="caution">
    <text evidence="7">The sequence shown here is derived from an EMBL/GenBank/DDBJ whole genome shotgun (WGS) entry which is preliminary data.</text>
</comment>
<dbReference type="GO" id="GO:0000976">
    <property type="term" value="F:transcription cis-regulatory region binding"/>
    <property type="evidence" value="ECO:0007669"/>
    <property type="project" value="TreeGrafter"/>
</dbReference>
<keyword evidence="8" id="KW-1185">Reference proteome</keyword>
<dbReference type="OrthoDB" id="308861at2759"/>
<dbReference type="InterPro" id="IPR042097">
    <property type="entry name" value="Aminopeptidase_N-like_N_sf"/>
</dbReference>
<dbReference type="Gene3D" id="1.10.390.10">
    <property type="entry name" value="Neutral Protease Domain 2"/>
    <property type="match status" value="1"/>
</dbReference>
<dbReference type="AlphaFoldDB" id="A0A4U0WE30"/>
<dbReference type="InterPro" id="IPR037813">
    <property type="entry name" value="TAF2"/>
</dbReference>
<evidence type="ECO:0000256" key="1">
    <source>
        <dbReference type="ARBA" id="ARBA00004123"/>
    </source>
</evidence>
<evidence type="ECO:0000256" key="3">
    <source>
        <dbReference type="ARBA" id="ARBA00017363"/>
    </source>
</evidence>
<dbReference type="GO" id="GO:0016251">
    <property type="term" value="F:RNA polymerase II general transcription initiation factor activity"/>
    <property type="evidence" value="ECO:0007669"/>
    <property type="project" value="TreeGrafter"/>
</dbReference>
<organism evidence="7 8">
    <name type="scientific">Cryomyces minteri</name>
    <dbReference type="NCBI Taxonomy" id="331657"/>
    <lineage>
        <taxon>Eukaryota</taxon>
        <taxon>Fungi</taxon>
        <taxon>Dikarya</taxon>
        <taxon>Ascomycota</taxon>
        <taxon>Pezizomycotina</taxon>
        <taxon>Dothideomycetes</taxon>
        <taxon>Dothideomycetes incertae sedis</taxon>
        <taxon>Cryomyces</taxon>
    </lineage>
</organism>
<sequence length="337" mass="37416">MPDGLDTPVLPSPGLGFSVYSQRVELDVDFATRTVTGRTEITIQPHLKELKTICLNCRQCIIKRLNVEGRGPSLTYNDPYASLNLHASSTVHQHHMLRRKIEPCLRDFPDEELAINLPKSIHIEEVDPTSTSAQDLLFSKVSNNIKSQGDDISGLIETPVTARTAEDHGARFTPLKISIEYEIKNFRDGLHTTMAARMLEEREAGLSSEEKALDLAVICSGDMTDEIVDPTDPSRKTVSFLCATPVSPQYIGFAIGPFEHVDLSEFREMDEDDKLGQNAIRVHGFCLPGRADEVRNTCMPMAKAIDFFTVTYGSYPFSSYKLCFVDDLAPDIADTAS</sequence>
<comment type="similarity">
    <text evidence="2">Belongs to the TAF2 family.</text>
</comment>
<dbReference type="SUPFAM" id="SSF63737">
    <property type="entry name" value="Leukotriene A4 hydrolase N-terminal domain"/>
    <property type="match status" value="1"/>
</dbReference>
<comment type="subcellular location">
    <subcellularLocation>
        <location evidence="1">Nucleus</location>
    </subcellularLocation>
</comment>
<accession>A0A4U0WE30</accession>
<protein>
    <recommendedName>
        <fullName evidence="3">Transcription initiation factor TFIID subunit 2</fullName>
    </recommendedName>
</protein>
<name>A0A4U0WE30_9PEZI</name>
<keyword evidence="6" id="KW-0539">Nucleus</keyword>
<dbReference type="PANTHER" id="PTHR15137:SF9">
    <property type="entry name" value="TRANSCRIPTION INITIATION FACTOR TFIID SUBUNIT 2"/>
    <property type="match status" value="1"/>
</dbReference>
<dbReference type="GO" id="GO:0003682">
    <property type="term" value="F:chromatin binding"/>
    <property type="evidence" value="ECO:0007669"/>
    <property type="project" value="TreeGrafter"/>
</dbReference>
<evidence type="ECO:0000256" key="4">
    <source>
        <dbReference type="ARBA" id="ARBA00023015"/>
    </source>
</evidence>
<dbReference type="InterPro" id="IPR027268">
    <property type="entry name" value="Peptidase_M4/M1_CTD_sf"/>
</dbReference>
<evidence type="ECO:0000256" key="6">
    <source>
        <dbReference type="ARBA" id="ARBA00023242"/>
    </source>
</evidence>
<dbReference type="GO" id="GO:0006367">
    <property type="term" value="P:transcription initiation at RNA polymerase II promoter"/>
    <property type="evidence" value="ECO:0007669"/>
    <property type="project" value="TreeGrafter"/>
</dbReference>
<evidence type="ECO:0000313" key="7">
    <source>
        <dbReference type="EMBL" id="TKA61040.1"/>
    </source>
</evidence>
<dbReference type="GO" id="GO:0005669">
    <property type="term" value="C:transcription factor TFIID complex"/>
    <property type="evidence" value="ECO:0007669"/>
    <property type="project" value="InterPro"/>
</dbReference>
<gene>
    <name evidence="7" type="ORF">B0A49_09833</name>
</gene>
<evidence type="ECO:0000256" key="5">
    <source>
        <dbReference type="ARBA" id="ARBA00023163"/>
    </source>
</evidence>
<dbReference type="EMBL" id="NAJN01001820">
    <property type="protein sequence ID" value="TKA61040.1"/>
    <property type="molecule type" value="Genomic_DNA"/>
</dbReference>
<reference evidence="7 8" key="1">
    <citation type="submission" date="2017-03" db="EMBL/GenBank/DDBJ databases">
        <title>Genomes of endolithic fungi from Antarctica.</title>
        <authorList>
            <person name="Coleine C."/>
            <person name="Masonjones S."/>
            <person name="Stajich J.E."/>
        </authorList>
    </citation>
    <scope>NUCLEOTIDE SEQUENCE [LARGE SCALE GENOMIC DNA]</scope>
    <source>
        <strain evidence="7 8">CCFEE 5187</strain>
    </source>
</reference>
<feature type="non-terminal residue" evidence="7">
    <location>
        <position position="337"/>
    </location>
</feature>
<dbReference type="Gene3D" id="2.60.40.1730">
    <property type="entry name" value="tricorn interacting facor f3 domain"/>
    <property type="match status" value="1"/>
</dbReference>
<evidence type="ECO:0000256" key="2">
    <source>
        <dbReference type="ARBA" id="ARBA00010937"/>
    </source>
</evidence>
<dbReference type="STRING" id="331657.A0A4U0WE30"/>
<dbReference type="Proteomes" id="UP000308768">
    <property type="component" value="Unassembled WGS sequence"/>
</dbReference>
<keyword evidence="5" id="KW-0804">Transcription</keyword>
<evidence type="ECO:0000313" key="8">
    <source>
        <dbReference type="Proteomes" id="UP000308768"/>
    </source>
</evidence>
<dbReference type="PANTHER" id="PTHR15137">
    <property type="entry name" value="TRANSCRIPTION INITIATION FACTOR TFIID"/>
    <property type="match status" value="1"/>
</dbReference>
<proteinExistence type="inferred from homology"/>